<accession>A0A4Q9Q5Z2</accession>
<dbReference type="Proteomes" id="UP000292082">
    <property type="component" value="Unassembled WGS sequence"/>
</dbReference>
<reference evidence="1 2" key="1">
    <citation type="submission" date="2019-01" db="EMBL/GenBank/DDBJ databases">
        <title>Draft genome sequences of three monokaryotic isolates of the white-rot basidiomycete fungus Dichomitus squalens.</title>
        <authorList>
            <consortium name="DOE Joint Genome Institute"/>
            <person name="Lopez S.C."/>
            <person name="Andreopoulos B."/>
            <person name="Pangilinan J."/>
            <person name="Lipzen A."/>
            <person name="Riley R."/>
            <person name="Ahrendt S."/>
            <person name="Ng V."/>
            <person name="Barry K."/>
            <person name="Daum C."/>
            <person name="Grigoriev I.V."/>
            <person name="Hilden K.S."/>
            <person name="Makela M.R."/>
            <person name="de Vries R.P."/>
        </authorList>
    </citation>
    <scope>NUCLEOTIDE SEQUENCE [LARGE SCALE GENOMIC DNA]</scope>
    <source>
        <strain evidence="1 2">CBS 464.89</strain>
    </source>
</reference>
<dbReference type="EMBL" id="ML145092">
    <property type="protein sequence ID" value="TBU62729.1"/>
    <property type="molecule type" value="Genomic_DNA"/>
</dbReference>
<evidence type="ECO:0000313" key="1">
    <source>
        <dbReference type="EMBL" id="TBU62729.1"/>
    </source>
</evidence>
<protein>
    <submittedName>
        <fullName evidence="1">Uncharacterized protein</fullName>
    </submittedName>
</protein>
<evidence type="ECO:0000313" key="2">
    <source>
        <dbReference type="Proteomes" id="UP000292082"/>
    </source>
</evidence>
<dbReference type="STRING" id="114155.A0A4Q9Q5Z2"/>
<name>A0A4Q9Q5Z2_9APHY</name>
<sequence length="114" mass="12383">MSETSIQLQTQPTVADTSISLDAAGRPVLALHAPSQARKHARHKPRFAEFACGADEVFRYAVLVTKAVVPKAFWGSDYNLGVAMQRACPFLLAPCFRLVKLKARRAGGLQTSSI</sequence>
<organism evidence="1 2">
    <name type="scientific">Dichomitus squalens</name>
    <dbReference type="NCBI Taxonomy" id="114155"/>
    <lineage>
        <taxon>Eukaryota</taxon>
        <taxon>Fungi</taxon>
        <taxon>Dikarya</taxon>
        <taxon>Basidiomycota</taxon>
        <taxon>Agaricomycotina</taxon>
        <taxon>Agaricomycetes</taxon>
        <taxon>Polyporales</taxon>
        <taxon>Polyporaceae</taxon>
        <taxon>Dichomitus</taxon>
    </lineage>
</organism>
<dbReference type="Gene3D" id="1.10.132.70">
    <property type="match status" value="1"/>
</dbReference>
<gene>
    <name evidence="1" type="ORF">BD310DRAFT_810319</name>
</gene>
<keyword evidence="2" id="KW-1185">Reference proteome</keyword>
<proteinExistence type="predicted"/>
<dbReference type="AlphaFoldDB" id="A0A4Q9Q5Z2"/>